<gene>
    <name evidence="2" type="ORF">C8D82_1583</name>
</gene>
<feature type="transmembrane region" description="Helical" evidence="1">
    <location>
        <begin position="6"/>
        <end position="26"/>
    </location>
</feature>
<keyword evidence="1" id="KW-1133">Transmembrane helix</keyword>
<dbReference type="Proteomes" id="UP000245959">
    <property type="component" value="Unassembled WGS sequence"/>
</dbReference>
<protein>
    <submittedName>
        <fullName evidence="2">Branched-subunit amino acid transport protein AzlD</fullName>
    </submittedName>
</protein>
<feature type="transmembrane region" description="Helical" evidence="1">
    <location>
        <begin position="69"/>
        <end position="86"/>
    </location>
</feature>
<evidence type="ECO:0000256" key="1">
    <source>
        <dbReference type="SAM" id="Phobius"/>
    </source>
</evidence>
<dbReference type="EMBL" id="QEKH01000058">
    <property type="protein sequence ID" value="PVY32006.1"/>
    <property type="molecule type" value="Genomic_DNA"/>
</dbReference>
<dbReference type="GeneID" id="78297294"/>
<sequence>MTGTVHVFWMIVVMAAVTFLIRAFPFMLFGRAQRPPEMVLYLGRVISPAAIAMLVVYCVKEVSVAEFPFGLPELIAGAVVVGLHVWRKNPLLSICSGTAVYMVLIQKLFV</sequence>
<evidence type="ECO:0000313" key="3">
    <source>
        <dbReference type="Proteomes" id="UP000245959"/>
    </source>
</evidence>
<accession>A0A2U1AB46</accession>
<dbReference type="InterPro" id="IPR008407">
    <property type="entry name" value="Brnchd-chn_aa_trnsp_AzlD"/>
</dbReference>
<keyword evidence="1" id="KW-0812">Transmembrane</keyword>
<name>A0A2U1AB46_9BACT</name>
<comment type="caution">
    <text evidence="2">The sequence shown here is derived from an EMBL/GenBank/DDBJ whole genome shotgun (WGS) entry which is preliminary data.</text>
</comment>
<feature type="transmembrane region" description="Helical" evidence="1">
    <location>
        <begin position="38"/>
        <end position="57"/>
    </location>
</feature>
<proteinExistence type="predicted"/>
<reference evidence="2 3" key="1">
    <citation type="submission" date="2018-04" db="EMBL/GenBank/DDBJ databases">
        <title>Genomic Encyclopedia of Type Strains, Phase IV (KMG-IV): sequencing the most valuable type-strain genomes for metagenomic binning, comparative biology and taxonomic classification.</title>
        <authorList>
            <person name="Goeker M."/>
        </authorList>
    </citation>
    <scope>NUCLEOTIDE SEQUENCE [LARGE SCALE GENOMIC DNA]</scope>
    <source>
        <strain evidence="2 3">DSM 14823</strain>
    </source>
</reference>
<evidence type="ECO:0000313" key="2">
    <source>
        <dbReference type="EMBL" id="PVY32006.1"/>
    </source>
</evidence>
<dbReference type="AlphaFoldDB" id="A0A2U1AB46"/>
<dbReference type="Pfam" id="PF05437">
    <property type="entry name" value="AzlD"/>
    <property type="match status" value="1"/>
</dbReference>
<organism evidence="2 3">
    <name type="scientific">Victivallis vadensis</name>
    <dbReference type="NCBI Taxonomy" id="172901"/>
    <lineage>
        <taxon>Bacteria</taxon>
        <taxon>Pseudomonadati</taxon>
        <taxon>Lentisphaerota</taxon>
        <taxon>Lentisphaeria</taxon>
        <taxon>Victivallales</taxon>
        <taxon>Victivallaceae</taxon>
        <taxon>Victivallis</taxon>
    </lineage>
</organism>
<keyword evidence="1" id="KW-0472">Membrane</keyword>
<keyword evidence="3" id="KW-1185">Reference proteome</keyword>
<dbReference type="PIRSF" id="PIRSF003203">
    <property type="entry name" value="AzlD"/>
    <property type="match status" value="1"/>
</dbReference>
<dbReference type="RefSeq" id="WP_207776204.1">
    <property type="nucleotide sequence ID" value="NZ_CABMMC010000148.1"/>
</dbReference>